<name>A0ABV7H6Q2_9GAMM</name>
<dbReference type="EMBL" id="JBHRSZ010000001">
    <property type="protein sequence ID" value="MFC3149583.1"/>
    <property type="molecule type" value="Genomic_DNA"/>
</dbReference>
<feature type="transmembrane region" description="Helical" evidence="1">
    <location>
        <begin position="59"/>
        <end position="78"/>
    </location>
</feature>
<reference evidence="3" key="1">
    <citation type="journal article" date="2019" name="Int. J. Syst. Evol. Microbiol.">
        <title>The Global Catalogue of Microorganisms (GCM) 10K type strain sequencing project: providing services to taxonomists for standard genome sequencing and annotation.</title>
        <authorList>
            <consortium name="The Broad Institute Genomics Platform"/>
            <consortium name="The Broad Institute Genome Sequencing Center for Infectious Disease"/>
            <person name="Wu L."/>
            <person name="Ma J."/>
        </authorList>
    </citation>
    <scope>NUCLEOTIDE SEQUENCE [LARGE SCALE GENOMIC DNA]</scope>
    <source>
        <strain evidence="3">KCTC 52438</strain>
    </source>
</reference>
<keyword evidence="1" id="KW-0812">Transmembrane</keyword>
<organism evidence="2 3">
    <name type="scientific">Litoribrevibacter euphylliae</name>
    <dbReference type="NCBI Taxonomy" id="1834034"/>
    <lineage>
        <taxon>Bacteria</taxon>
        <taxon>Pseudomonadati</taxon>
        <taxon>Pseudomonadota</taxon>
        <taxon>Gammaproteobacteria</taxon>
        <taxon>Oceanospirillales</taxon>
        <taxon>Oceanospirillaceae</taxon>
        <taxon>Litoribrevibacter</taxon>
    </lineage>
</organism>
<comment type="caution">
    <text evidence="2">The sequence shown here is derived from an EMBL/GenBank/DDBJ whole genome shotgun (WGS) entry which is preliminary data.</text>
</comment>
<protein>
    <submittedName>
        <fullName evidence="2">Uncharacterized protein</fullName>
    </submittedName>
</protein>
<keyword evidence="1" id="KW-1133">Transmembrane helix</keyword>
<keyword evidence="3" id="KW-1185">Reference proteome</keyword>
<keyword evidence="1" id="KW-0472">Membrane</keyword>
<dbReference type="Proteomes" id="UP001595476">
    <property type="component" value="Unassembled WGS sequence"/>
</dbReference>
<proteinExistence type="predicted"/>
<sequence length="84" mass="9484">MKVGKKHPRWQEAAEFILERATPEVKLLVSVGRQLEREEMLKERLENTSSLPIQQIIKYVLIALLCASVSGVSGYILANAIKFC</sequence>
<evidence type="ECO:0000313" key="2">
    <source>
        <dbReference type="EMBL" id="MFC3149583.1"/>
    </source>
</evidence>
<gene>
    <name evidence="2" type="ORF">ACFOEK_00930</name>
</gene>
<evidence type="ECO:0000256" key="1">
    <source>
        <dbReference type="SAM" id="Phobius"/>
    </source>
</evidence>
<dbReference type="RefSeq" id="WP_386714787.1">
    <property type="nucleotide sequence ID" value="NZ_JBHRSZ010000001.1"/>
</dbReference>
<evidence type="ECO:0000313" key="3">
    <source>
        <dbReference type="Proteomes" id="UP001595476"/>
    </source>
</evidence>
<accession>A0ABV7H6Q2</accession>